<dbReference type="InterPro" id="IPR016571">
    <property type="entry name" value="Spore_coat_assembly_CotJB"/>
</dbReference>
<protein>
    <submittedName>
        <fullName evidence="2">Spore coat protein JB</fullName>
    </submittedName>
</protein>
<dbReference type="PIRSF" id="PIRSF010606">
    <property type="entry name" value="Spore_coat_CotJB"/>
    <property type="match status" value="1"/>
</dbReference>
<dbReference type="InterPro" id="IPR024207">
    <property type="entry name" value="CotJB_dom"/>
</dbReference>
<reference evidence="2 3" key="1">
    <citation type="submission" date="2018-11" db="EMBL/GenBank/DDBJ databases">
        <title>Genomic Encyclopedia of Type Strains, Phase IV (KMG-IV): sequencing the most valuable type-strain genomes for metagenomic binning, comparative biology and taxonomic classification.</title>
        <authorList>
            <person name="Goeker M."/>
        </authorList>
    </citation>
    <scope>NUCLEOTIDE SEQUENCE [LARGE SCALE GENOMIC DNA]</scope>
    <source>
        <strain evidence="2 3">DSM 26537</strain>
    </source>
</reference>
<dbReference type="AlphaFoldDB" id="A0A3N1XNY8"/>
<feature type="domain" description="Protein CotJB" evidence="1">
    <location>
        <begin position="6"/>
        <end position="81"/>
    </location>
</feature>
<evidence type="ECO:0000313" key="3">
    <source>
        <dbReference type="Proteomes" id="UP000273083"/>
    </source>
</evidence>
<dbReference type="Proteomes" id="UP000273083">
    <property type="component" value="Unassembled WGS sequence"/>
</dbReference>
<accession>A0A3N1XNY8</accession>
<dbReference type="RefSeq" id="WP_123609544.1">
    <property type="nucleotide sequence ID" value="NZ_RJVG01000005.1"/>
</dbReference>
<proteinExistence type="predicted"/>
<comment type="caution">
    <text evidence="2">The sequence shown here is derived from an EMBL/GenBank/DDBJ whole genome shotgun (WGS) entry which is preliminary data.</text>
</comment>
<dbReference type="Pfam" id="PF12652">
    <property type="entry name" value="CotJB"/>
    <property type="match status" value="1"/>
</dbReference>
<keyword evidence="3" id="KW-1185">Reference proteome</keyword>
<keyword evidence="2" id="KW-0167">Capsid protein</keyword>
<dbReference type="EMBL" id="RJVG01000005">
    <property type="protein sequence ID" value="ROR28375.1"/>
    <property type="molecule type" value="Genomic_DNA"/>
</dbReference>
<organism evidence="2 3">
    <name type="scientific">Mobilisporobacter senegalensis</name>
    <dbReference type="NCBI Taxonomy" id="1329262"/>
    <lineage>
        <taxon>Bacteria</taxon>
        <taxon>Bacillati</taxon>
        <taxon>Bacillota</taxon>
        <taxon>Clostridia</taxon>
        <taxon>Lachnospirales</taxon>
        <taxon>Lachnospiraceae</taxon>
        <taxon>Mobilisporobacter</taxon>
    </lineage>
</organism>
<evidence type="ECO:0000259" key="1">
    <source>
        <dbReference type="Pfam" id="PF12652"/>
    </source>
</evidence>
<gene>
    <name evidence="2" type="ORF">EDD66_105317</name>
</gene>
<sequence>MNEREKLLHYITAVSFAIDDCVLYLDTHPYDKEALEYYSVHKELRKKALKQYTENFGPLLNDNVDVSCGKWTWIDQPWPWEGGC</sequence>
<name>A0A3N1XNY8_9FIRM</name>
<evidence type="ECO:0000313" key="2">
    <source>
        <dbReference type="EMBL" id="ROR28375.1"/>
    </source>
</evidence>
<keyword evidence="2" id="KW-0946">Virion</keyword>
<dbReference type="OrthoDB" id="9804099at2"/>